<sequence>MFLELKYIDFLSEAVLDGMEQESRALSMQLSFVLELMFINSVSKESLADGNLKQFYERLICQCIELVDLINDHDKARCGQRDASVGICLSASRENDEEGSCIWIQRVVKTGSPTSKHFIHYGTNPKRTMDWKPRDKADIWKTLLSYGIDLYARERFIIRQLYSCTISFMGRSCQNVFFRKTATLAHTDAATLLEFCEKVVYVKRVFMR</sequence>
<dbReference type="AlphaFoldDB" id="F0W5U9"/>
<proteinExistence type="predicted"/>
<protein>
    <submittedName>
        <fullName evidence="1">AlNc14C22G2264 protein</fullName>
    </submittedName>
</protein>
<reference evidence="1" key="1">
    <citation type="journal article" date="2011" name="PLoS Biol.">
        <title>Gene gain and loss during evolution of obligate parasitism in the white rust pathogen of Arabidopsis thaliana.</title>
        <authorList>
            <person name="Kemen E."/>
            <person name="Gardiner A."/>
            <person name="Schultz-Larsen T."/>
            <person name="Kemen A.C."/>
            <person name="Balmuth A.L."/>
            <person name="Robert-Seilaniantz A."/>
            <person name="Bailey K."/>
            <person name="Holub E."/>
            <person name="Studholme D.J."/>
            <person name="Maclean D."/>
            <person name="Jones J.D."/>
        </authorList>
    </citation>
    <scope>NUCLEOTIDE SEQUENCE</scope>
</reference>
<dbReference type="EMBL" id="FR824067">
    <property type="protein sequence ID" value="CCA16490.1"/>
    <property type="molecule type" value="Genomic_DNA"/>
</dbReference>
<name>F0W5U9_9STRA</name>
<gene>
    <name evidence="1" type="primary">AlNc14C22G2264</name>
    <name evidence="1" type="ORF">ALNC14_026330</name>
</gene>
<dbReference type="HOGENOM" id="CLU_1322986_0_0_1"/>
<organism evidence="1">
    <name type="scientific">Albugo laibachii Nc14</name>
    <dbReference type="NCBI Taxonomy" id="890382"/>
    <lineage>
        <taxon>Eukaryota</taxon>
        <taxon>Sar</taxon>
        <taxon>Stramenopiles</taxon>
        <taxon>Oomycota</taxon>
        <taxon>Peronosporomycetes</taxon>
        <taxon>Albuginales</taxon>
        <taxon>Albuginaceae</taxon>
        <taxon>Albugo</taxon>
    </lineage>
</organism>
<accession>F0W5U9</accession>
<evidence type="ECO:0000313" key="1">
    <source>
        <dbReference type="EMBL" id="CCA16490.1"/>
    </source>
</evidence>
<reference evidence="1" key="2">
    <citation type="submission" date="2011-02" db="EMBL/GenBank/DDBJ databases">
        <authorList>
            <person name="MacLean D."/>
        </authorList>
    </citation>
    <scope>NUCLEOTIDE SEQUENCE</scope>
</reference>